<proteinExistence type="predicted"/>
<feature type="compositionally biased region" description="Low complexity" evidence="1">
    <location>
        <begin position="53"/>
        <end position="63"/>
    </location>
</feature>
<dbReference type="EMBL" id="LAZR01035152">
    <property type="protein sequence ID" value="KKL28288.1"/>
    <property type="molecule type" value="Genomic_DNA"/>
</dbReference>
<accession>A0A0F9EWU2</accession>
<feature type="non-terminal residue" evidence="2">
    <location>
        <position position="1"/>
    </location>
</feature>
<dbReference type="AlphaFoldDB" id="A0A0F9EWU2"/>
<gene>
    <name evidence="2" type="ORF">LCGC14_2376630</name>
</gene>
<name>A0A0F9EWU2_9ZZZZ</name>
<evidence type="ECO:0000313" key="2">
    <source>
        <dbReference type="EMBL" id="KKL28288.1"/>
    </source>
</evidence>
<protein>
    <submittedName>
        <fullName evidence="2">Uncharacterized protein</fullName>
    </submittedName>
</protein>
<organism evidence="2">
    <name type="scientific">marine sediment metagenome</name>
    <dbReference type="NCBI Taxonomy" id="412755"/>
    <lineage>
        <taxon>unclassified sequences</taxon>
        <taxon>metagenomes</taxon>
        <taxon>ecological metagenomes</taxon>
    </lineage>
</organism>
<comment type="caution">
    <text evidence="2">The sequence shown here is derived from an EMBL/GenBank/DDBJ whole genome shotgun (WGS) entry which is preliminary data.</text>
</comment>
<feature type="region of interest" description="Disordered" evidence="1">
    <location>
        <begin position="27"/>
        <end position="65"/>
    </location>
</feature>
<evidence type="ECO:0000256" key="1">
    <source>
        <dbReference type="SAM" id="MobiDB-lite"/>
    </source>
</evidence>
<sequence length="126" mass="13611">SKEDAQALQARYAPVLAAAKVPTKAMSAKGKGKKVGAKAPTTKGKGKGRPVAPETTTPETTTPVGKCTLDEAYDACFTLKRDDVTEERLNELWVKFVAQVNADETMITDEQAFEIKEKLLKVTAKV</sequence>
<reference evidence="2" key="1">
    <citation type="journal article" date="2015" name="Nature">
        <title>Complex archaea that bridge the gap between prokaryotes and eukaryotes.</title>
        <authorList>
            <person name="Spang A."/>
            <person name="Saw J.H."/>
            <person name="Jorgensen S.L."/>
            <person name="Zaremba-Niedzwiedzka K."/>
            <person name="Martijn J."/>
            <person name="Lind A.E."/>
            <person name="van Eijk R."/>
            <person name="Schleper C."/>
            <person name="Guy L."/>
            <person name="Ettema T.J."/>
        </authorList>
    </citation>
    <scope>NUCLEOTIDE SEQUENCE</scope>
</reference>